<protein>
    <submittedName>
        <fullName evidence="1">Uncharacterized protein</fullName>
    </submittedName>
</protein>
<organism evidence="1 2">
    <name type="scientific">Caerostris extrusa</name>
    <name type="common">Bark spider</name>
    <name type="synonym">Caerostris bankana</name>
    <dbReference type="NCBI Taxonomy" id="172846"/>
    <lineage>
        <taxon>Eukaryota</taxon>
        <taxon>Metazoa</taxon>
        <taxon>Ecdysozoa</taxon>
        <taxon>Arthropoda</taxon>
        <taxon>Chelicerata</taxon>
        <taxon>Arachnida</taxon>
        <taxon>Araneae</taxon>
        <taxon>Araneomorphae</taxon>
        <taxon>Entelegynae</taxon>
        <taxon>Araneoidea</taxon>
        <taxon>Araneidae</taxon>
        <taxon>Caerostris</taxon>
    </lineage>
</organism>
<evidence type="ECO:0000313" key="2">
    <source>
        <dbReference type="Proteomes" id="UP001054945"/>
    </source>
</evidence>
<evidence type="ECO:0000313" key="1">
    <source>
        <dbReference type="EMBL" id="GIY93085.1"/>
    </source>
</evidence>
<dbReference type="EMBL" id="BPLR01000231">
    <property type="protein sequence ID" value="GIY93085.1"/>
    <property type="molecule type" value="Genomic_DNA"/>
</dbReference>
<gene>
    <name evidence="1" type="ORF">CEXT_717481</name>
</gene>
<dbReference type="Proteomes" id="UP001054945">
    <property type="component" value="Unassembled WGS sequence"/>
</dbReference>
<reference evidence="1 2" key="1">
    <citation type="submission" date="2021-06" db="EMBL/GenBank/DDBJ databases">
        <title>Caerostris extrusa draft genome.</title>
        <authorList>
            <person name="Kono N."/>
            <person name="Arakawa K."/>
        </authorList>
    </citation>
    <scope>NUCLEOTIDE SEQUENCE [LARGE SCALE GENOMIC DNA]</scope>
</reference>
<sequence>MLHEKRKVVDRVIKMITTLEEGKFCTEQLTEFAHCTALVVVESEKQHEDAALKRKQPICHTRGESKIYGRSLIKAIITMEEYTRYRVLRWRLCYRLKQKRSGISESVLSAC</sequence>
<accession>A0AAV4XDI8</accession>
<proteinExistence type="predicted"/>
<keyword evidence="2" id="KW-1185">Reference proteome</keyword>
<comment type="caution">
    <text evidence="1">The sequence shown here is derived from an EMBL/GenBank/DDBJ whole genome shotgun (WGS) entry which is preliminary data.</text>
</comment>
<name>A0AAV4XDI8_CAEEX</name>
<dbReference type="AlphaFoldDB" id="A0AAV4XDI8"/>